<gene>
    <name evidence="2" type="ORF">AVEN_54737_1</name>
</gene>
<dbReference type="EMBL" id="BGPR01000875">
    <property type="protein sequence ID" value="GBM38704.1"/>
    <property type="molecule type" value="Genomic_DNA"/>
</dbReference>
<feature type="compositionally biased region" description="Basic and acidic residues" evidence="1">
    <location>
        <begin position="318"/>
        <end position="329"/>
    </location>
</feature>
<reference evidence="2 3" key="1">
    <citation type="journal article" date="2019" name="Sci. Rep.">
        <title>Orb-weaving spider Araneus ventricosus genome elucidates the spidroin gene catalogue.</title>
        <authorList>
            <person name="Kono N."/>
            <person name="Nakamura H."/>
            <person name="Ohtoshi R."/>
            <person name="Moran D.A.P."/>
            <person name="Shinohara A."/>
            <person name="Yoshida Y."/>
            <person name="Fujiwara M."/>
            <person name="Mori M."/>
            <person name="Tomita M."/>
            <person name="Arakawa K."/>
        </authorList>
    </citation>
    <scope>NUCLEOTIDE SEQUENCE [LARGE SCALE GENOMIC DNA]</scope>
</reference>
<organism evidence="2 3">
    <name type="scientific">Araneus ventricosus</name>
    <name type="common">Orbweaver spider</name>
    <name type="synonym">Epeira ventricosa</name>
    <dbReference type="NCBI Taxonomy" id="182803"/>
    <lineage>
        <taxon>Eukaryota</taxon>
        <taxon>Metazoa</taxon>
        <taxon>Ecdysozoa</taxon>
        <taxon>Arthropoda</taxon>
        <taxon>Chelicerata</taxon>
        <taxon>Arachnida</taxon>
        <taxon>Araneae</taxon>
        <taxon>Araneomorphae</taxon>
        <taxon>Entelegynae</taxon>
        <taxon>Araneoidea</taxon>
        <taxon>Araneidae</taxon>
        <taxon>Araneus</taxon>
    </lineage>
</organism>
<protein>
    <submittedName>
        <fullName evidence="2">Uncharacterized protein</fullName>
    </submittedName>
</protein>
<name>A0A4Y2FGM4_ARAVE</name>
<evidence type="ECO:0000313" key="2">
    <source>
        <dbReference type="EMBL" id="GBM38704.1"/>
    </source>
</evidence>
<dbReference type="AlphaFoldDB" id="A0A4Y2FGM4"/>
<evidence type="ECO:0000313" key="3">
    <source>
        <dbReference type="Proteomes" id="UP000499080"/>
    </source>
</evidence>
<feature type="compositionally biased region" description="Basic residues" evidence="1">
    <location>
        <begin position="308"/>
        <end position="317"/>
    </location>
</feature>
<keyword evidence="3" id="KW-1185">Reference proteome</keyword>
<accession>A0A4Y2FGM4</accession>
<comment type="caution">
    <text evidence="2">The sequence shown here is derived from an EMBL/GenBank/DDBJ whole genome shotgun (WGS) entry which is preliminary data.</text>
</comment>
<evidence type="ECO:0000256" key="1">
    <source>
        <dbReference type="SAM" id="MobiDB-lite"/>
    </source>
</evidence>
<sequence>MDTRLRPGKNRKHWQRLCEEVYCKVDTKRVYFHDRPRYNLIGRELVKLRKWLAIRESPRFSIEIRHVGQRRQRHHIRLCDRKTHRHFPPHQLFVRTAATTCFPEQIVASSNSPIHPRARLLFAIADVTVFSLNYDQLSFTRYCKAPRTWSMPGFSETISGDRRGIQQVHRSSPAKSIVSCRNDSRDPCEDTQHRREGLDFAGDHVPGKAPTLRSDRVPRDAHLFQTTDAPVLFLLDNMDPTRAFRVQTMVLNWTSTCASSMAASFHLSAGIYDVRHSLKSLFSVHVLPYGGLRLRLDTDADRHLRGQHHHLKWKRRKGSGEDDKEAKKT</sequence>
<proteinExistence type="predicted"/>
<feature type="region of interest" description="Disordered" evidence="1">
    <location>
        <begin position="308"/>
        <end position="329"/>
    </location>
</feature>
<dbReference type="Proteomes" id="UP000499080">
    <property type="component" value="Unassembled WGS sequence"/>
</dbReference>